<dbReference type="GeneTree" id="ENSGT00940000153804"/>
<evidence type="ECO:0000256" key="3">
    <source>
        <dbReference type="ARBA" id="ARBA00013815"/>
    </source>
</evidence>
<dbReference type="InterPro" id="IPR039505">
    <property type="entry name" value="DRC1/2_N"/>
</dbReference>
<keyword evidence="4" id="KW-0282">Flagellum</keyword>
<protein>
    <recommendedName>
        <fullName evidence="3">Dynein regulatory complex protein 1</fullName>
    </recommendedName>
    <alternativeName>
        <fullName evidence="8">Coiled-coil domain-containing protein 164</fullName>
    </alternativeName>
</protein>
<feature type="coiled-coil region" evidence="10">
    <location>
        <begin position="511"/>
        <end position="538"/>
    </location>
</feature>
<evidence type="ECO:0000313" key="13">
    <source>
        <dbReference type="Ensembl" id="ENSELUP00000018882.3"/>
    </source>
</evidence>
<organism evidence="13 14">
    <name type="scientific">Esox lucius</name>
    <name type="common">Northern pike</name>
    <dbReference type="NCBI Taxonomy" id="8010"/>
    <lineage>
        <taxon>Eukaryota</taxon>
        <taxon>Metazoa</taxon>
        <taxon>Chordata</taxon>
        <taxon>Craniata</taxon>
        <taxon>Vertebrata</taxon>
        <taxon>Euteleostomi</taxon>
        <taxon>Actinopterygii</taxon>
        <taxon>Neopterygii</taxon>
        <taxon>Teleostei</taxon>
        <taxon>Protacanthopterygii</taxon>
        <taxon>Esociformes</taxon>
        <taxon>Esocidae</taxon>
        <taxon>Esox</taxon>
    </lineage>
</organism>
<dbReference type="PANTHER" id="PTHR21625">
    <property type="entry name" value="NYD-SP28 PROTEIN"/>
    <property type="match status" value="1"/>
</dbReference>
<reference evidence="13" key="2">
    <citation type="submission" date="2025-08" db="UniProtKB">
        <authorList>
            <consortium name="Ensembl"/>
        </authorList>
    </citation>
    <scope>IDENTIFICATION</scope>
</reference>
<evidence type="ECO:0000259" key="12">
    <source>
        <dbReference type="Pfam" id="PF14775"/>
    </source>
</evidence>
<name>A0A3P8YSI1_ESOLU</name>
<dbReference type="GO" id="GO:0070286">
    <property type="term" value="P:axonemal dynein complex assembly"/>
    <property type="evidence" value="ECO:0007669"/>
    <property type="project" value="InterPro"/>
</dbReference>
<dbReference type="Bgee" id="ENSELUG00000028189">
    <property type="expression patterns" value="Expressed in testis and 1 other cell type or tissue"/>
</dbReference>
<feature type="domain" description="Dynein regulatory complex protein 1/2 N-terminal" evidence="11">
    <location>
        <begin position="17"/>
        <end position="117"/>
    </location>
</feature>
<comment type="function">
    <text evidence="9">Component of the nexin-dynein regulatory complex (N-DRC) a key regulator of ciliary/flagellar motility which maintains the alignment and integrity of the distal axoneme and regulates microtubule sliding in motile axonemes. Plays a critical role in the assembly of N-DRC and also stabilizes the assembly of multiple inner dynein arms and radial spokes. Coassembles with CCDC65/DRC2 to form a central scaffold needed for assembly of the N-DRC and its attachment to the outer doublet microtubules.</text>
</comment>
<evidence type="ECO:0000256" key="10">
    <source>
        <dbReference type="SAM" id="Coils"/>
    </source>
</evidence>
<accession>A0A3P8YSI1</accession>
<evidence type="ECO:0000256" key="7">
    <source>
        <dbReference type="ARBA" id="ARBA00023273"/>
    </source>
</evidence>
<keyword evidence="14" id="KW-1185">Reference proteome</keyword>
<keyword evidence="7" id="KW-0966">Cell projection</keyword>
<evidence type="ECO:0000256" key="4">
    <source>
        <dbReference type="ARBA" id="ARBA00022846"/>
    </source>
</evidence>
<dbReference type="InParanoid" id="A0A3P8YSI1"/>
<reference evidence="13" key="1">
    <citation type="submission" date="2020-02" db="EMBL/GenBank/DDBJ databases">
        <title>Esox lucius (northern pike) genome, fEsoLuc1, primary haplotype.</title>
        <authorList>
            <person name="Myers G."/>
            <person name="Karagic N."/>
            <person name="Meyer A."/>
            <person name="Pippel M."/>
            <person name="Reichard M."/>
            <person name="Winkler S."/>
            <person name="Tracey A."/>
            <person name="Sims Y."/>
            <person name="Howe K."/>
            <person name="Rhie A."/>
            <person name="Formenti G."/>
            <person name="Durbin R."/>
            <person name="Fedrigo O."/>
            <person name="Jarvis E.D."/>
        </authorList>
    </citation>
    <scope>NUCLEOTIDE SEQUENCE [LARGE SCALE GENOMIC DNA]</scope>
</reference>
<evidence type="ECO:0000256" key="8">
    <source>
        <dbReference type="ARBA" id="ARBA00031554"/>
    </source>
</evidence>
<feature type="domain" description="Dynein regulatory complex protein 1 C-terminal" evidence="12">
    <location>
        <begin position="477"/>
        <end position="534"/>
    </location>
</feature>
<dbReference type="GO" id="GO:0005858">
    <property type="term" value="C:axonemal dynein complex"/>
    <property type="evidence" value="ECO:0007669"/>
    <property type="project" value="InterPro"/>
</dbReference>
<dbReference type="InterPro" id="IPR029440">
    <property type="entry name" value="DRC1_C"/>
</dbReference>
<dbReference type="GO" id="GO:0003352">
    <property type="term" value="P:regulation of cilium movement"/>
    <property type="evidence" value="ECO:0007669"/>
    <property type="project" value="TreeGrafter"/>
</dbReference>
<evidence type="ECO:0000256" key="1">
    <source>
        <dbReference type="ARBA" id="ARBA00004611"/>
    </source>
</evidence>
<evidence type="ECO:0000256" key="5">
    <source>
        <dbReference type="ARBA" id="ARBA00023054"/>
    </source>
</evidence>
<evidence type="ECO:0000256" key="9">
    <source>
        <dbReference type="ARBA" id="ARBA00046115"/>
    </source>
</evidence>
<evidence type="ECO:0000259" key="11">
    <source>
        <dbReference type="Pfam" id="PF14772"/>
    </source>
</evidence>
<keyword evidence="6" id="KW-0969">Cilium</keyword>
<comment type="similarity">
    <text evidence="2">Belongs to the DRC1 family.</text>
</comment>
<reference evidence="13" key="3">
    <citation type="submission" date="2025-09" db="UniProtKB">
        <authorList>
            <consortium name="Ensembl"/>
        </authorList>
    </citation>
    <scope>IDENTIFICATION</scope>
</reference>
<proteinExistence type="inferred from homology"/>
<evidence type="ECO:0000256" key="2">
    <source>
        <dbReference type="ARBA" id="ARBA00009688"/>
    </source>
</evidence>
<keyword evidence="5 10" id="KW-0175">Coiled coil</keyword>
<dbReference type="AlphaFoldDB" id="A0A3P8YSI1"/>
<evidence type="ECO:0000313" key="14">
    <source>
        <dbReference type="Proteomes" id="UP000265140"/>
    </source>
</evidence>
<dbReference type="GO" id="GO:0060285">
    <property type="term" value="P:cilium-dependent cell motility"/>
    <property type="evidence" value="ECO:0007669"/>
    <property type="project" value="TreeGrafter"/>
</dbReference>
<evidence type="ECO:0000256" key="6">
    <source>
        <dbReference type="ARBA" id="ARBA00023069"/>
    </source>
</evidence>
<sequence>MINLQRDWTELVTNIQVAADARESQCRADMFEAGRLRVEKLENEAKSSLEKCEEIIRKWTVTKVKEFPQDLRDSLNSQQQLCARIIEDKNKVIQELQQEIKLSDDCFVKDRKTQAEHMDLIIDRMEEQVNFLMGSYRDELVQFENSLEQERRILLTGNRRKWEQHMEERRHKELENAMQRMRRVEEYDKSLQQLRTSEAEDLIKLDTDVRQKMQQIKATLQLRQETHHYCLEVMKNIDGDNTIVKSLMTEKINRWQDVVSRLKIKCANEEKLAWEVYQKLTEDYKLKMQQYKDLQKKKQLAAIHAKRFEEIWLMNKEEVKALVTKALDTDRLIHEQLLGLSWQPPPLGFMEQCGTSPFLVKKIQELLCDKAGFLIESQLFKILSPLEKDEQCLMKMDSIFTVSMTVKPTVCHGVHQFTFTLTPESSDRQTVSVLSLPTSDLMNPNDVLVALKAFTVVAPKDPSMLAVGGRDNSEDAAYWKAMADVIPEAKLKVWDALETALNKYHVVLTDKSKLIKDTQRLRQQNAELQKLLQQQANSRVSVSKLHYTCPTVWKLLVLLMF</sequence>
<dbReference type="Proteomes" id="UP000265140">
    <property type="component" value="Chromosome 18"/>
</dbReference>
<dbReference type="InterPro" id="IPR039750">
    <property type="entry name" value="DRC1/DRC2"/>
</dbReference>
<dbReference type="Ensembl" id="ENSELUT00000040754.3">
    <property type="protein sequence ID" value="ENSELUP00000018882.3"/>
    <property type="gene ID" value="ENSELUG00000028189.2"/>
</dbReference>
<dbReference type="Pfam" id="PF14772">
    <property type="entry name" value="NYD-SP28"/>
    <property type="match status" value="1"/>
</dbReference>
<comment type="subcellular location">
    <subcellularLocation>
        <location evidence="1">Cytoplasm</location>
        <location evidence="1">Cytoskeleton</location>
        <location evidence="1">Flagellum axoneme</location>
    </subcellularLocation>
</comment>
<dbReference type="Pfam" id="PF14775">
    <property type="entry name" value="NYD-SP28_assoc"/>
    <property type="match status" value="1"/>
</dbReference>
<dbReference type="PANTHER" id="PTHR21625:SF1">
    <property type="entry name" value="DYNEIN REGULATORY COMPLEX PROTEIN 1"/>
    <property type="match status" value="1"/>
</dbReference>